<evidence type="ECO:0000256" key="3">
    <source>
        <dbReference type="ARBA" id="ARBA00022989"/>
    </source>
</evidence>
<keyword evidence="3 5" id="KW-1133">Transmembrane helix</keyword>
<dbReference type="SUPFAM" id="SSF117070">
    <property type="entry name" value="LEA14-like"/>
    <property type="match status" value="1"/>
</dbReference>
<dbReference type="PANTHER" id="PTHR31234">
    <property type="entry name" value="LATE EMBRYOGENESIS ABUNDANT (LEA) HYDROXYPROLINE-RICH GLYCOPROTEIN FAMILY"/>
    <property type="match status" value="1"/>
</dbReference>
<dbReference type="Proteomes" id="UP001153076">
    <property type="component" value="Unassembled WGS sequence"/>
</dbReference>
<dbReference type="GO" id="GO:0005886">
    <property type="term" value="C:plasma membrane"/>
    <property type="evidence" value="ECO:0007669"/>
    <property type="project" value="TreeGrafter"/>
</dbReference>
<dbReference type="Pfam" id="PF03168">
    <property type="entry name" value="LEA_2"/>
    <property type="match status" value="1"/>
</dbReference>
<feature type="transmembrane region" description="Helical" evidence="5">
    <location>
        <begin position="15"/>
        <end position="33"/>
    </location>
</feature>
<evidence type="ECO:0000256" key="1">
    <source>
        <dbReference type="ARBA" id="ARBA00004167"/>
    </source>
</evidence>
<dbReference type="PANTHER" id="PTHR31234:SF72">
    <property type="entry name" value="NDR1_HIN1-LIKE PROTEIN 6"/>
    <property type="match status" value="1"/>
</dbReference>
<reference evidence="7" key="1">
    <citation type="submission" date="2022-04" db="EMBL/GenBank/DDBJ databases">
        <title>Carnegiea gigantea Genome sequencing and assembly v2.</title>
        <authorList>
            <person name="Copetti D."/>
            <person name="Sanderson M.J."/>
            <person name="Burquez A."/>
            <person name="Wojciechowski M.F."/>
        </authorList>
    </citation>
    <scope>NUCLEOTIDE SEQUENCE</scope>
    <source>
        <strain evidence="7">SGP5-SGP5p</strain>
        <tissue evidence="7">Aerial part</tissue>
    </source>
</reference>
<evidence type="ECO:0000313" key="7">
    <source>
        <dbReference type="EMBL" id="KAJ8449186.1"/>
    </source>
</evidence>
<organism evidence="7 8">
    <name type="scientific">Carnegiea gigantea</name>
    <dbReference type="NCBI Taxonomy" id="171969"/>
    <lineage>
        <taxon>Eukaryota</taxon>
        <taxon>Viridiplantae</taxon>
        <taxon>Streptophyta</taxon>
        <taxon>Embryophyta</taxon>
        <taxon>Tracheophyta</taxon>
        <taxon>Spermatophyta</taxon>
        <taxon>Magnoliopsida</taxon>
        <taxon>eudicotyledons</taxon>
        <taxon>Gunneridae</taxon>
        <taxon>Pentapetalae</taxon>
        <taxon>Caryophyllales</taxon>
        <taxon>Cactineae</taxon>
        <taxon>Cactaceae</taxon>
        <taxon>Cactoideae</taxon>
        <taxon>Echinocereeae</taxon>
        <taxon>Carnegiea</taxon>
    </lineage>
</organism>
<accession>A0A9Q1KQW0</accession>
<dbReference type="InterPro" id="IPR004864">
    <property type="entry name" value="LEA_2"/>
</dbReference>
<keyword evidence="2 5" id="KW-0812">Transmembrane</keyword>
<dbReference type="GO" id="GO:0098542">
    <property type="term" value="P:defense response to other organism"/>
    <property type="evidence" value="ECO:0007669"/>
    <property type="project" value="InterPro"/>
</dbReference>
<dbReference type="AlphaFoldDB" id="A0A9Q1KQW0"/>
<sequence>MYGHPLPPVYGQPPPILLIIAATTVLLVYILLIPKIPDYKIEDLSVKKFNVGPDKTIETNFILAIRAENPNTKISLNYGNNNEVTLSYEDTVIGKGNIPAFTHGQENVTMINVWLSGKTQLGSNQVESFHKNEQQGKIPLQYEAMVPISVNIFRFHLKKFTIKVTGDVTVDSINPDKKPKILSTTYEFNIHKFFSL</sequence>
<keyword evidence="8" id="KW-1185">Reference proteome</keyword>
<evidence type="ECO:0000259" key="6">
    <source>
        <dbReference type="Pfam" id="PF03168"/>
    </source>
</evidence>
<comment type="caution">
    <text evidence="7">The sequence shown here is derived from an EMBL/GenBank/DDBJ whole genome shotgun (WGS) entry which is preliminary data.</text>
</comment>
<keyword evidence="4 5" id="KW-0472">Membrane</keyword>
<evidence type="ECO:0000313" key="8">
    <source>
        <dbReference type="Proteomes" id="UP001153076"/>
    </source>
</evidence>
<proteinExistence type="predicted"/>
<name>A0A9Q1KQW0_9CARY</name>
<dbReference type="InterPro" id="IPR044839">
    <property type="entry name" value="NDR1-like"/>
</dbReference>
<evidence type="ECO:0000256" key="4">
    <source>
        <dbReference type="ARBA" id="ARBA00023136"/>
    </source>
</evidence>
<evidence type="ECO:0000256" key="2">
    <source>
        <dbReference type="ARBA" id="ARBA00022692"/>
    </source>
</evidence>
<gene>
    <name evidence="7" type="ORF">Cgig2_027188</name>
</gene>
<protein>
    <recommendedName>
        <fullName evidence="6">Late embryogenesis abundant protein LEA-2 subgroup domain-containing protein</fullName>
    </recommendedName>
</protein>
<dbReference type="EMBL" id="JAKOGI010000024">
    <property type="protein sequence ID" value="KAJ8449186.1"/>
    <property type="molecule type" value="Genomic_DNA"/>
</dbReference>
<dbReference type="OrthoDB" id="778052at2759"/>
<feature type="domain" description="Late embryogenesis abundant protein LEA-2 subgroup" evidence="6">
    <location>
        <begin position="65"/>
        <end position="162"/>
    </location>
</feature>
<comment type="subcellular location">
    <subcellularLocation>
        <location evidence="1">Membrane</location>
        <topology evidence="1">Single-pass membrane protein</topology>
    </subcellularLocation>
</comment>
<evidence type="ECO:0000256" key="5">
    <source>
        <dbReference type="SAM" id="Phobius"/>
    </source>
</evidence>